<organism evidence="2 3">
    <name type="scientific">Gulo gulo</name>
    <name type="common">Wolverine</name>
    <name type="synonym">Gluton</name>
    <dbReference type="NCBI Taxonomy" id="48420"/>
    <lineage>
        <taxon>Eukaryota</taxon>
        <taxon>Metazoa</taxon>
        <taxon>Chordata</taxon>
        <taxon>Craniata</taxon>
        <taxon>Vertebrata</taxon>
        <taxon>Euteleostomi</taxon>
        <taxon>Mammalia</taxon>
        <taxon>Eutheria</taxon>
        <taxon>Laurasiatheria</taxon>
        <taxon>Carnivora</taxon>
        <taxon>Caniformia</taxon>
        <taxon>Musteloidea</taxon>
        <taxon>Mustelidae</taxon>
        <taxon>Guloninae</taxon>
        <taxon>Gulo</taxon>
    </lineage>
</organism>
<evidence type="ECO:0000256" key="1">
    <source>
        <dbReference type="SAM" id="MobiDB-lite"/>
    </source>
</evidence>
<feature type="non-terminal residue" evidence="2">
    <location>
        <position position="38"/>
    </location>
</feature>
<reference evidence="2 3" key="1">
    <citation type="submission" date="2018-10" db="EMBL/GenBank/DDBJ databases">
        <authorList>
            <person name="Ekblom R."/>
            <person name="Jareborg N."/>
        </authorList>
    </citation>
    <scope>NUCLEOTIDE SEQUENCE [LARGE SCALE GENOMIC DNA]</scope>
    <source>
        <tissue evidence="2">Muscle</tissue>
    </source>
</reference>
<evidence type="ECO:0000313" key="2">
    <source>
        <dbReference type="EMBL" id="VCW83942.1"/>
    </source>
</evidence>
<keyword evidence="3" id="KW-1185">Reference proteome</keyword>
<accession>A0A9X9LRL6</accession>
<dbReference type="Proteomes" id="UP000269945">
    <property type="component" value="Unassembled WGS sequence"/>
</dbReference>
<name>A0A9X9LRL6_GULGU</name>
<feature type="region of interest" description="Disordered" evidence="1">
    <location>
        <begin position="1"/>
        <end position="38"/>
    </location>
</feature>
<proteinExistence type="predicted"/>
<dbReference type="EMBL" id="CYRY02013219">
    <property type="protein sequence ID" value="VCW83942.1"/>
    <property type="molecule type" value="Genomic_DNA"/>
</dbReference>
<protein>
    <submittedName>
        <fullName evidence="2">Uncharacterized protein</fullName>
    </submittedName>
</protein>
<sequence length="38" mass="3926">MLPRAGEDAGTPLPSIGRLPGGLSPPRWSGDSSPPRRS</sequence>
<gene>
    <name evidence="2" type="ORF">BN2614_LOCUS1</name>
</gene>
<comment type="caution">
    <text evidence="2">The sequence shown here is derived from an EMBL/GenBank/DDBJ whole genome shotgun (WGS) entry which is preliminary data.</text>
</comment>
<dbReference type="AlphaFoldDB" id="A0A9X9LRL6"/>
<evidence type="ECO:0000313" key="3">
    <source>
        <dbReference type="Proteomes" id="UP000269945"/>
    </source>
</evidence>